<gene>
    <name evidence="2" type="ORF">ARMSODRAFT_891574</name>
</gene>
<keyword evidence="3" id="KW-1185">Reference proteome</keyword>
<feature type="domain" description="Myb/SANT-like" evidence="1">
    <location>
        <begin position="6"/>
        <end position="40"/>
    </location>
</feature>
<evidence type="ECO:0000259" key="1">
    <source>
        <dbReference type="Pfam" id="PF12776"/>
    </source>
</evidence>
<evidence type="ECO:0000313" key="2">
    <source>
        <dbReference type="EMBL" id="PBK65746.1"/>
    </source>
</evidence>
<dbReference type="Proteomes" id="UP000218334">
    <property type="component" value="Unassembled WGS sequence"/>
</dbReference>
<accession>A0A2H3BRN8</accession>
<dbReference type="EMBL" id="KZ293444">
    <property type="protein sequence ID" value="PBK65746.1"/>
    <property type="molecule type" value="Genomic_DNA"/>
</dbReference>
<proteinExistence type="predicted"/>
<dbReference type="AlphaFoldDB" id="A0A2H3BRN8"/>
<dbReference type="Pfam" id="PF12776">
    <property type="entry name" value="Myb_DNA-bind_3"/>
    <property type="match status" value="1"/>
</dbReference>
<protein>
    <recommendedName>
        <fullName evidence="1">Myb/SANT-like domain-containing protein</fullName>
    </recommendedName>
</protein>
<name>A0A2H3BRN8_9AGAR</name>
<evidence type="ECO:0000313" key="3">
    <source>
        <dbReference type="Proteomes" id="UP000218334"/>
    </source>
</evidence>
<sequence>MYVFFQLKKKYWLLQHLKNLSGFGWDNKRKMVTATNAVWEMCIKVSSYISLPIYTNAFCR</sequence>
<organism evidence="2 3">
    <name type="scientific">Armillaria solidipes</name>
    <dbReference type="NCBI Taxonomy" id="1076256"/>
    <lineage>
        <taxon>Eukaryota</taxon>
        <taxon>Fungi</taxon>
        <taxon>Dikarya</taxon>
        <taxon>Basidiomycota</taxon>
        <taxon>Agaricomycotina</taxon>
        <taxon>Agaricomycetes</taxon>
        <taxon>Agaricomycetidae</taxon>
        <taxon>Agaricales</taxon>
        <taxon>Marasmiineae</taxon>
        <taxon>Physalacriaceae</taxon>
        <taxon>Armillaria</taxon>
    </lineage>
</organism>
<dbReference type="InterPro" id="IPR024752">
    <property type="entry name" value="Myb/SANT-like_dom"/>
</dbReference>
<reference evidence="3" key="1">
    <citation type="journal article" date="2017" name="Nat. Ecol. Evol.">
        <title>Genome expansion and lineage-specific genetic innovations in the forest pathogenic fungi Armillaria.</title>
        <authorList>
            <person name="Sipos G."/>
            <person name="Prasanna A.N."/>
            <person name="Walter M.C."/>
            <person name="O'Connor E."/>
            <person name="Balint B."/>
            <person name="Krizsan K."/>
            <person name="Kiss B."/>
            <person name="Hess J."/>
            <person name="Varga T."/>
            <person name="Slot J."/>
            <person name="Riley R."/>
            <person name="Boka B."/>
            <person name="Rigling D."/>
            <person name="Barry K."/>
            <person name="Lee J."/>
            <person name="Mihaltcheva S."/>
            <person name="LaButti K."/>
            <person name="Lipzen A."/>
            <person name="Waldron R."/>
            <person name="Moloney N.M."/>
            <person name="Sperisen C."/>
            <person name="Kredics L."/>
            <person name="Vagvoelgyi C."/>
            <person name="Patrignani A."/>
            <person name="Fitzpatrick D."/>
            <person name="Nagy I."/>
            <person name="Doyle S."/>
            <person name="Anderson J.B."/>
            <person name="Grigoriev I.V."/>
            <person name="Gueldener U."/>
            <person name="Muensterkoetter M."/>
            <person name="Nagy L.G."/>
        </authorList>
    </citation>
    <scope>NUCLEOTIDE SEQUENCE [LARGE SCALE GENOMIC DNA]</scope>
    <source>
        <strain evidence="3">28-4</strain>
    </source>
</reference>